<comment type="caution">
    <text evidence="2">The sequence shown here is derived from an EMBL/GenBank/DDBJ whole genome shotgun (WGS) entry which is preliminary data.</text>
</comment>
<dbReference type="AlphaFoldDB" id="J9C2A2"/>
<dbReference type="Gene3D" id="1.25.40.390">
    <property type="match status" value="1"/>
</dbReference>
<feature type="non-terminal residue" evidence="2">
    <location>
        <position position="1"/>
    </location>
</feature>
<dbReference type="InterPro" id="IPR011990">
    <property type="entry name" value="TPR-like_helical_dom_sf"/>
</dbReference>
<dbReference type="Pfam" id="PF14322">
    <property type="entry name" value="SusD-like_3"/>
    <property type="match status" value="1"/>
</dbReference>
<gene>
    <name evidence="2" type="ORF">EVA_17938</name>
</gene>
<proteinExistence type="predicted"/>
<accession>J9C2A2</accession>
<feature type="domain" description="SusD-like N-terminal" evidence="1">
    <location>
        <begin position="13"/>
        <end position="145"/>
    </location>
</feature>
<sequence length="204" mass="22825">NKGSDPNDQSSINDIELYNTMSTNEYLGQKWAWVYMMSKRSNLALQVLEKVEGLKEDVAKMRKGELKFLRSLAYFEAMRVFGVHFPYIDESRTENDPKTHNDKDIFSQVLADVDDAIANLSDDPSVVVEIGRVNKSAAKALKAKMLVWHGDLAEARPILEDVLTNGVTTQGVPYGLEDDLDNNFNALTENGKESIFAVQYSNAA</sequence>
<dbReference type="InterPro" id="IPR033985">
    <property type="entry name" value="SusD-like_N"/>
</dbReference>
<name>J9C2A2_9ZZZZ</name>
<evidence type="ECO:0000313" key="2">
    <source>
        <dbReference type="EMBL" id="EJW93955.1"/>
    </source>
</evidence>
<feature type="non-terminal residue" evidence="2">
    <location>
        <position position="204"/>
    </location>
</feature>
<evidence type="ECO:0000259" key="1">
    <source>
        <dbReference type="Pfam" id="PF14322"/>
    </source>
</evidence>
<dbReference type="SUPFAM" id="SSF48452">
    <property type="entry name" value="TPR-like"/>
    <property type="match status" value="1"/>
</dbReference>
<organism evidence="2">
    <name type="scientific">gut metagenome</name>
    <dbReference type="NCBI Taxonomy" id="749906"/>
    <lineage>
        <taxon>unclassified sequences</taxon>
        <taxon>metagenomes</taxon>
        <taxon>organismal metagenomes</taxon>
    </lineage>
</organism>
<reference evidence="2" key="1">
    <citation type="journal article" date="2012" name="PLoS ONE">
        <title>Gene sets for utilization of primary and secondary nutrition supplies in the distal gut of endangered iberian lynx.</title>
        <authorList>
            <person name="Alcaide M."/>
            <person name="Messina E."/>
            <person name="Richter M."/>
            <person name="Bargiela R."/>
            <person name="Peplies J."/>
            <person name="Huws S.A."/>
            <person name="Newbold C.J."/>
            <person name="Golyshin P.N."/>
            <person name="Simon M.A."/>
            <person name="Lopez G."/>
            <person name="Yakimov M.M."/>
            <person name="Ferrer M."/>
        </authorList>
    </citation>
    <scope>NUCLEOTIDE SEQUENCE</scope>
</reference>
<dbReference type="EMBL" id="AMCI01006666">
    <property type="protein sequence ID" value="EJW93955.1"/>
    <property type="molecule type" value="Genomic_DNA"/>
</dbReference>
<protein>
    <submittedName>
        <fullName evidence="2">RagB/SusD domain-containing protein</fullName>
    </submittedName>
</protein>